<reference evidence="2" key="1">
    <citation type="journal article" date="2021" name="New Phytol.">
        <title>Evolutionary innovations through gain and loss of genes in the ectomycorrhizal Boletales.</title>
        <authorList>
            <person name="Wu G."/>
            <person name="Miyauchi S."/>
            <person name="Morin E."/>
            <person name="Kuo A."/>
            <person name="Drula E."/>
            <person name="Varga T."/>
            <person name="Kohler A."/>
            <person name="Feng B."/>
            <person name="Cao Y."/>
            <person name="Lipzen A."/>
            <person name="Daum C."/>
            <person name="Hundley H."/>
            <person name="Pangilinan J."/>
            <person name="Johnson J."/>
            <person name="Barry K."/>
            <person name="LaButti K."/>
            <person name="Ng V."/>
            <person name="Ahrendt S."/>
            <person name="Min B."/>
            <person name="Choi I.G."/>
            <person name="Park H."/>
            <person name="Plett J.M."/>
            <person name="Magnuson J."/>
            <person name="Spatafora J.W."/>
            <person name="Nagy L.G."/>
            <person name="Henrissat B."/>
            <person name="Grigoriev I.V."/>
            <person name="Yang Z.L."/>
            <person name="Xu J."/>
            <person name="Martin F.M."/>
        </authorList>
    </citation>
    <scope>NUCLEOTIDE SEQUENCE</scope>
    <source>
        <strain evidence="2">KKN 215</strain>
    </source>
</reference>
<proteinExistence type="predicted"/>
<dbReference type="EMBL" id="JAEVFJ010000044">
    <property type="protein sequence ID" value="KAH8085434.1"/>
    <property type="molecule type" value="Genomic_DNA"/>
</dbReference>
<evidence type="ECO:0000256" key="1">
    <source>
        <dbReference type="SAM" id="MobiDB-lite"/>
    </source>
</evidence>
<organism evidence="2 3">
    <name type="scientific">Cristinia sonorae</name>
    <dbReference type="NCBI Taxonomy" id="1940300"/>
    <lineage>
        <taxon>Eukaryota</taxon>
        <taxon>Fungi</taxon>
        <taxon>Dikarya</taxon>
        <taxon>Basidiomycota</taxon>
        <taxon>Agaricomycotina</taxon>
        <taxon>Agaricomycetes</taxon>
        <taxon>Agaricomycetidae</taxon>
        <taxon>Agaricales</taxon>
        <taxon>Pleurotineae</taxon>
        <taxon>Stephanosporaceae</taxon>
        <taxon>Cristinia</taxon>
    </lineage>
</organism>
<gene>
    <name evidence="2" type="ORF">BXZ70DRAFT_910403</name>
</gene>
<dbReference type="PANTHER" id="PTHR33096:SF1">
    <property type="entry name" value="CXC1-LIKE CYSTEINE CLUSTER ASSOCIATED WITH KDZ TRANSPOSASES DOMAIN-CONTAINING PROTEIN"/>
    <property type="match status" value="1"/>
</dbReference>
<dbReference type="SUPFAM" id="SSF57845">
    <property type="entry name" value="B-box zinc-binding domain"/>
    <property type="match status" value="1"/>
</dbReference>
<protein>
    <recommendedName>
        <fullName evidence="4">CxC2-like cysteine cluster KDZ transposase-associated domain-containing protein</fullName>
    </recommendedName>
</protein>
<dbReference type="InterPro" id="IPR040521">
    <property type="entry name" value="KDZ"/>
</dbReference>
<feature type="region of interest" description="Disordered" evidence="1">
    <location>
        <begin position="34"/>
        <end position="74"/>
    </location>
</feature>
<dbReference type="PANTHER" id="PTHR33096">
    <property type="entry name" value="CXC2 DOMAIN-CONTAINING PROTEIN"/>
    <property type="match status" value="1"/>
</dbReference>
<name>A0A8K0UHQ3_9AGAR</name>
<dbReference type="AlphaFoldDB" id="A0A8K0UHQ3"/>
<keyword evidence="3" id="KW-1185">Reference proteome</keyword>
<dbReference type="OrthoDB" id="3143151at2759"/>
<accession>A0A8K0UHQ3</accession>
<sequence length="1219" mass="138585">MARASYTRNNNKAIRTVTTSRSYLTATGTVRYIPSSAQVGPQRKRPRVGSIEPDTPAAHTTASTHSDHLPEGYNTTHNSVIVDIEEALRETTIRSKAKTQQDFLRDWMPHRETYLQDVLDAEIQWAGVGPLCVLCSNAAQFRCHDCLPRRLLCAGCAQKTHSAFPFHRMEEWASTHFQPAPKWQLSAGLELWLGHNGARCPMYDGPVPLTATPGHSDNEWEDEVQPDDEIQPEDEEEYLVPSSASQFRPQTVFTQQVLDDCLLSRVECHVTTSNYYSKLRRQTTDVYPHHVADRYRELLRCCRQWMWIQRRAKSGTAHDDPAGVRIKPGGLVLYCPACPQPGINLPPDWKTMKDQWLYVIQLMMDGNFKQEHLLYKASPNDLRLSDGQGFMVSSAAYAAHIEETKNDKQEPSTCQEHRATNQTHLKRTNLAASGIGAVACARHGAFVLHSVVDFQKGEHQANMDYAFVQAVRYWDGKLQNVQIFYDVVCQWYKKVHARIRRGTYLNIPEAMIKYTYAIGQWHIHGHEKKCYTRFSPLFIPGIGWVDGELIETLWSQLNDSSSSLRAMGTAHRQETMDLLMNDSNWKKLIHILVALIRKFCKAVKNVLESERAYVDICSSDLVQAHKDGWIAAATEAQEARMESPPRMDLMSIFDIDEKKGTLLPTKATIQLRLTKAEKGGDVGHTDWIAEGMAIQEAQILLKAQIKKAGKRPTVADATAIESRRNRLQNRIDVFQEQSSRHFPEDLQALNFVEETYDATLDSVDFADPNVELDPEEFDNANSTPAYVPPERQPLHLPSAVIIAQPSPLLTTLRAKEYQLRLGQINDALKNMRLGIAHRTFLYRKTVRPTRDARIYNAAFAAMKRAACPEDASVVSLYRPVRTADLKADTAALDFNQPGNRNTSLSWIWSVNHGDDSPDEMVEAMISVARVSFLRAWARLERWKEEEVLVSNEVDWVRRFFQFQQNTWRVRASGIGTDGQRAYAAREAAMWEGLTDQAADTLARLQPIRARIHQLYNPIPSAVMSFNLPSTAQNSLSFYRLVTIQADVPEMKKLFVLGREIVWRCQQAISTYCSIEDPTPHRKAQFQNGLGVELFKFRVLMGDIDMQRDALALDIVISCPDIILAIRNSIPKEVSTGVYGEHVRPVDITQLTDAKFNYQAVLEPEFSTDEAELWWLWPENPEEDEGVYPTWWYLSEWNVCLLQGLNPICTRCLGWRLGGA</sequence>
<feature type="compositionally biased region" description="Low complexity" evidence="1">
    <location>
        <begin position="53"/>
        <end position="64"/>
    </location>
</feature>
<dbReference type="Proteomes" id="UP000813824">
    <property type="component" value="Unassembled WGS sequence"/>
</dbReference>
<dbReference type="Pfam" id="PF18758">
    <property type="entry name" value="KDZ"/>
    <property type="match status" value="1"/>
</dbReference>
<comment type="caution">
    <text evidence="2">The sequence shown here is derived from an EMBL/GenBank/DDBJ whole genome shotgun (WGS) entry which is preliminary data.</text>
</comment>
<evidence type="ECO:0000313" key="2">
    <source>
        <dbReference type="EMBL" id="KAH8085434.1"/>
    </source>
</evidence>
<evidence type="ECO:0008006" key="4">
    <source>
        <dbReference type="Google" id="ProtNLM"/>
    </source>
</evidence>
<evidence type="ECO:0000313" key="3">
    <source>
        <dbReference type="Proteomes" id="UP000813824"/>
    </source>
</evidence>